<keyword evidence="4" id="KW-0862">Zinc</keyword>
<keyword evidence="2" id="KW-0479">Metal-binding</keyword>
<dbReference type="PROSITE" id="PS50089">
    <property type="entry name" value="ZF_RING_2"/>
    <property type="match status" value="2"/>
</dbReference>
<dbReference type="GO" id="GO:0044027">
    <property type="term" value="P:negative regulation of gene expression via chromosomal CpG island methylation"/>
    <property type="evidence" value="ECO:0000318"/>
    <property type="project" value="GO_Central"/>
</dbReference>
<feature type="region of interest" description="Disordered" evidence="9">
    <location>
        <begin position="574"/>
        <end position="704"/>
    </location>
</feature>
<evidence type="ECO:0000256" key="6">
    <source>
        <dbReference type="ARBA" id="ARBA00023242"/>
    </source>
</evidence>
<proteinExistence type="predicted"/>
<evidence type="ECO:0000259" key="10">
    <source>
        <dbReference type="PROSITE" id="PS50089"/>
    </source>
</evidence>
<feature type="domain" description="RING-type" evidence="10">
    <location>
        <begin position="124"/>
        <end position="163"/>
    </location>
</feature>
<dbReference type="EMBL" id="DF237021">
    <property type="protein sequence ID" value="GAQ81137.1"/>
    <property type="molecule type" value="Genomic_DNA"/>
</dbReference>
<feature type="compositionally biased region" description="Polar residues" evidence="9">
    <location>
        <begin position="70"/>
        <end position="85"/>
    </location>
</feature>
<evidence type="ECO:0000256" key="9">
    <source>
        <dbReference type="SAM" id="MobiDB-lite"/>
    </source>
</evidence>
<dbReference type="InterPro" id="IPR003105">
    <property type="entry name" value="SRA_YDG"/>
</dbReference>
<dbReference type="GO" id="GO:0005634">
    <property type="term" value="C:nucleus"/>
    <property type="evidence" value="ECO:0007669"/>
    <property type="project" value="UniProtKB-SubCell"/>
</dbReference>
<feature type="compositionally biased region" description="Gly residues" evidence="9">
    <location>
        <begin position="823"/>
        <end position="832"/>
    </location>
</feature>
<dbReference type="GO" id="GO:0003677">
    <property type="term" value="F:DNA binding"/>
    <property type="evidence" value="ECO:0007669"/>
    <property type="project" value="UniProtKB-KW"/>
</dbReference>
<dbReference type="PROSITE" id="PS51015">
    <property type="entry name" value="YDG"/>
    <property type="match status" value="1"/>
</dbReference>
<dbReference type="STRING" id="105231.A0A1Y1HX74"/>
<dbReference type="FunFam" id="2.30.280.10:FF:000002">
    <property type="entry name" value="E3 ubiquitin-protein ligase ORTHRUS 2"/>
    <property type="match status" value="1"/>
</dbReference>
<dbReference type="Gene3D" id="2.30.280.10">
    <property type="entry name" value="SRA-YDG"/>
    <property type="match status" value="1"/>
</dbReference>
<keyword evidence="12" id="KW-0436">Ligase</keyword>
<feature type="compositionally biased region" description="Basic residues" evidence="9">
    <location>
        <begin position="785"/>
        <end position="796"/>
    </location>
</feature>
<feature type="compositionally biased region" description="Acidic residues" evidence="9">
    <location>
        <begin position="802"/>
        <end position="815"/>
    </location>
</feature>
<dbReference type="InterPro" id="IPR047498">
    <property type="entry name" value="RING-HC_ORTHRUS_rpt1"/>
</dbReference>
<dbReference type="Pfam" id="PF13445">
    <property type="entry name" value="zf-RING_UBOX"/>
    <property type="match status" value="2"/>
</dbReference>
<keyword evidence="1" id="KW-0808">Transferase</keyword>
<evidence type="ECO:0000256" key="2">
    <source>
        <dbReference type="ARBA" id="ARBA00022723"/>
    </source>
</evidence>
<gene>
    <name evidence="12" type="ORF">KFL_000720060</name>
</gene>
<reference evidence="12 13" key="1">
    <citation type="journal article" date="2014" name="Nat. Commun.">
        <title>Klebsormidium flaccidum genome reveals primary factors for plant terrestrial adaptation.</title>
        <authorList>
            <person name="Hori K."/>
            <person name="Maruyama F."/>
            <person name="Fujisawa T."/>
            <person name="Togashi T."/>
            <person name="Yamamoto N."/>
            <person name="Seo M."/>
            <person name="Sato S."/>
            <person name="Yamada T."/>
            <person name="Mori H."/>
            <person name="Tajima N."/>
            <person name="Moriyama T."/>
            <person name="Ikeuchi M."/>
            <person name="Watanabe M."/>
            <person name="Wada H."/>
            <person name="Kobayashi K."/>
            <person name="Saito M."/>
            <person name="Masuda T."/>
            <person name="Sasaki-Sekimoto Y."/>
            <person name="Mashiguchi K."/>
            <person name="Awai K."/>
            <person name="Shimojima M."/>
            <person name="Masuda S."/>
            <person name="Iwai M."/>
            <person name="Nobusawa T."/>
            <person name="Narise T."/>
            <person name="Kondo S."/>
            <person name="Saito H."/>
            <person name="Sato R."/>
            <person name="Murakawa M."/>
            <person name="Ihara Y."/>
            <person name="Oshima-Yamada Y."/>
            <person name="Ohtaka K."/>
            <person name="Satoh M."/>
            <person name="Sonobe K."/>
            <person name="Ishii M."/>
            <person name="Ohtani R."/>
            <person name="Kanamori-Sato M."/>
            <person name="Honoki R."/>
            <person name="Miyazaki D."/>
            <person name="Mochizuki H."/>
            <person name="Umetsu J."/>
            <person name="Higashi K."/>
            <person name="Shibata D."/>
            <person name="Kamiya Y."/>
            <person name="Sato N."/>
            <person name="Nakamura Y."/>
            <person name="Tabata S."/>
            <person name="Ida S."/>
            <person name="Kurokawa K."/>
            <person name="Ohta H."/>
        </authorList>
    </citation>
    <scope>NUCLEOTIDE SEQUENCE [LARGE SCALE GENOMIC DNA]</scope>
    <source>
        <strain evidence="12 13">NIES-2285</strain>
    </source>
</reference>
<keyword evidence="13" id="KW-1185">Reference proteome</keyword>
<evidence type="ECO:0000313" key="13">
    <source>
        <dbReference type="Proteomes" id="UP000054558"/>
    </source>
</evidence>
<feature type="region of interest" description="Disordered" evidence="9">
    <location>
        <begin position="452"/>
        <end position="474"/>
    </location>
</feature>
<feature type="compositionally biased region" description="Basic and acidic residues" evidence="9">
    <location>
        <begin position="687"/>
        <end position="704"/>
    </location>
</feature>
<feature type="domain" description="YDG" evidence="11">
    <location>
        <begin position="252"/>
        <end position="400"/>
    </location>
</feature>
<dbReference type="InterPro" id="IPR027370">
    <property type="entry name" value="Znf-RING_euk"/>
</dbReference>
<feature type="compositionally biased region" description="Gly residues" evidence="9">
    <location>
        <begin position="772"/>
        <end position="784"/>
    </location>
</feature>
<dbReference type="SMART" id="SM00184">
    <property type="entry name" value="RING"/>
    <property type="match status" value="2"/>
</dbReference>
<dbReference type="OMA" id="CRNAIPP"/>
<dbReference type="GO" id="GO:0016567">
    <property type="term" value="P:protein ubiquitination"/>
    <property type="evidence" value="ECO:0000318"/>
    <property type="project" value="GO_Central"/>
</dbReference>
<dbReference type="PANTHER" id="PTHR14140:SF27">
    <property type="entry name" value="OS04G0289800 PROTEIN"/>
    <property type="match status" value="1"/>
</dbReference>
<evidence type="ECO:0000256" key="5">
    <source>
        <dbReference type="ARBA" id="ARBA00023125"/>
    </source>
</evidence>
<organism evidence="12 13">
    <name type="scientific">Klebsormidium nitens</name>
    <name type="common">Green alga</name>
    <name type="synonym">Ulothrix nitens</name>
    <dbReference type="NCBI Taxonomy" id="105231"/>
    <lineage>
        <taxon>Eukaryota</taxon>
        <taxon>Viridiplantae</taxon>
        <taxon>Streptophyta</taxon>
        <taxon>Klebsormidiophyceae</taxon>
        <taxon>Klebsormidiales</taxon>
        <taxon>Klebsormidiaceae</taxon>
        <taxon>Klebsormidium</taxon>
    </lineage>
</organism>
<dbReference type="Pfam" id="PF02182">
    <property type="entry name" value="SAD_SRA"/>
    <property type="match status" value="1"/>
</dbReference>
<name>A0A1Y1HX74_KLENI</name>
<evidence type="ECO:0000256" key="1">
    <source>
        <dbReference type="ARBA" id="ARBA00022679"/>
    </source>
</evidence>
<feature type="compositionally biased region" description="Polar residues" evidence="9">
    <location>
        <begin position="652"/>
        <end position="665"/>
    </location>
</feature>
<dbReference type="AlphaFoldDB" id="A0A1Y1HX74"/>
<evidence type="ECO:0000259" key="11">
    <source>
        <dbReference type="PROSITE" id="PS51015"/>
    </source>
</evidence>
<keyword evidence="6 8" id="KW-0539">Nucleus</keyword>
<dbReference type="OrthoDB" id="2270193at2759"/>
<sequence length="852" mass="91739">MRCLKSPLSEAPLGGWDCPDCDFSPSIETGPVTIAAPSSLAANSIVSQVRAINEDTTLTEQEKARKRQELLSNKVINTSEDTPQETAGRKGAKRKSVEGAEAGASSRKKEKSSALDLLDQSLCCPICQELCDRPVSTPCGHNFCLKCFQKQVGMGKKNCAKCRAAIPASACNNPRINSALVMAIRHAKAAAAGENRPAAKPQHFMANDDRPDQAFTTERAQKTGLANACSGRIFVTIPPDHFGPITAEYDPVNNTGVLVGAEWTDRMACRQWGAHFPHVAGIAGQSDHGAQSVALSGGYEDDEDHGEYFIYTGSGGRDLSGNKRTNKEQSKEQVFEKMNKALKVSCREGYPLRVVRSHKEKKSSYAPKENVRYDGIYRIEKCWRKPGKQNAVMCRFLFVRCDNEPAPWDSGEIGDRPRKLPMVDELKGAKDIFERSKAPAWDWKEDEGVWGWTRPPPASRAGGRSQTEGAKKKRTLNLQQKLLREFGCQRCRFVLTAPLTTPCGHNFCKSCLEAATGGEELRDRGAGARSLRVKKVVKLCPACKADITDFMGNPQVNREMVEIIAGIQAAAEKAAREQAEPEAEGGEAAVEAGIPEEDGEEADDDVSNSEADVDEQSEEDLERRRKGKGRADGLPAGSENGTGVNGHREKGQNGTAFNGTEANGTGRSGIGVNGLPKNGVNGAGPTEKQRETGEGATREGEGKDSALAALEQTEREAEFQNLVAKYPTFGEEVLRDMLAEQIELGGGLADLAMLLKNLKNDAARAQRRQSGEGPGGSGRGGAGRGRGRGRKRKSVARKTAEEDMVVPDSEEEEDGTAAAANGSGNGHGGYGGIDVLEAKITKRARSVRNSTN</sequence>
<dbReference type="InterPro" id="IPR001841">
    <property type="entry name" value="Znf_RING"/>
</dbReference>
<dbReference type="InterPro" id="IPR017907">
    <property type="entry name" value="Znf_RING_CS"/>
</dbReference>
<protein>
    <submittedName>
        <fullName evidence="12">Predicted E3 ubiquitin ligase</fullName>
    </submittedName>
</protein>
<comment type="subcellular location">
    <subcellularLocation>
        <location evidence="8">Nucleus</location>
    </subcellularLocation>
</comment>
<dbReference type="PANTHER" id="PTHR14140">
    <property type="entry name" value="E3 UBIQUITIN-PROTEIN LIGASE UHRF-RELATED"/>
    <property type="match status" value="1"/>
</dbReference>
<evidence type="ECO:0000256" key="3">
    <source>
        <dbReference type="ARBA" id="ARBA00022771"/>
    </source>
</evidence>
<dbReference type="SMART" id="SM00466">
    <property type="entry name" value="SRA"/>
    <property type="match status" value="1"/>
</dbReference>
<feature type="region of interest" description="Disordered" evidence="9">
    <location>
        <begin position="761"/>
        <end position="833"/>
    </location>
</feature>
<dbReference type="SUPFAM" id="SSF88697">
    <property type="entry name" value="PUA domain-like"/>
    <property type="match status" value="1"/>
</dbReference>
<dbReference type="GO" id="GO:0008270">
    <property type="term" value="F:zinc ion binding"/>
    <property type="evidence" value="ECO:0007669"/>
    <property type="project" value="UniProtKB-KW"/>
</dbReference>
<dbReference type="GO" id="GO:0061630">
    <property type="term" value="F:ubiquitin protein ligase activity"/>
    <property type="evidence" value="ECO:0000318"/>
    <property type="project" value="GO_Central"/>
</dbReference>
<evidence type="ECO:0000256" key="7">
    <source>
        <dbReference type="PROSITE-ProRule" id="PRU00175"/>
    </source>
</evidence>
<dbReference type="InterPro" id="IPR015947">
    <property type="entry name" value="PUA-like_sf"/>
</dbReference>
<keyword evidence="3 7" id="KW-0863">Zinc-finger</keyword>
<feature type="compositionally biased region" description="Acidic residues" evidence="9">
    <location>
        <begin position="594"/>
        <end position="620"/>
    </location>
</feature>
<dbReference type="CDD" id="cd23138">
    <property type="entry name" value="RING-HC_ORTHRUS_rpt1"/>
    <property type="match status" value="1"/>
</dbReference>
<dbReference type="InterPro" id="IPR036987">
    <property type="entry name" value="SRA-YDG_sf"/>
</dbReference>
<dbReference type="InterPro" id="IPR045134">
    <property type="entry name" value="UHRF1/2-like"/>
</dbReference>
<evidence type="ECO:0000256" key="8">
    <source>
        <dbReference type="PROSITE-ProRule" id="PRU00358"/>
    </source>
</evidence>
<dbReference type="SUPFAM" id="SSF57850">
    <property type="entry name" value="RING/U-box"/>
    <property type="match status" value="2"/>
</dbReference>
<dbReference type="Gene3D" id="3.30.40.10">
    <property type="entry name" value="Zinc/RING finger domain, C3HC4 (zinc finger)"/>
    <property type="match status" value="2"/>
</dbReference>
<feature type="region of interest" description="Disordered" evidence="9">
    <location>
        <begin position="69"/>
        <end position="112"/>
    </location>
</feature>
<dbReference type="InterPro" id="IPR013083">
    <property type="entry name" value="Znf_RING/FYVE/PHD"/>
</dbReference>
<evidence type="ECO:0000313" key="12">
    <source>
        <dbReference type="EMBL" id="GAQ81137.1"/>
    </source>
</evidence>
<dbReference type="GO" id="GO:0016874">
    <property type="term" value="F:ligase activity"/>
    <property type="evidence" value="ECO:0007669"/>
    <property type="project" value="UniProtKB-KW"/>
</dbReference>
<feature type="domain" description="RING-type" evidence="10">
    <location>
        <begin position="488"/>
        <end position="544"/>
    </location>
</feature>
<keyword evidence="5" id="KW-0238">DNA-binding</keyword>
<evidence type="ECO:0000256" key="4">
    <source>
        <dbReference type="ARBA" id="ARBA00022833"/>
    </source>
</evidence>
<dbReference type="PROSITE" id="PS00518">
    <property type="entry name" value="ZF_RING_1"/>
    <property type="match status" value="1"/>
</dbReference>
<dbReference type="Proteomes" id="UP000054558">
    <property type="component" value="Unassembled WGS sequence"/>
</dbReference>
<accession>A0A1Y1HX74</accession>